<dbReference type="RefSeq" id="WP_098699303.1">
    <property type="nucleotide sequence ID" value="NZ_CP023779.1"/>
</dbReference>
<keyword evidence="1" id="KW-0614">Plasmid</keyword>
<dbReference type="KEGG" id="ntp:CRH09_39740"/>
<accession>A0A291RZ01</accession>
<evidence type="ECO:0000313" key="2">
    <source>
        <dbReference type="Proteomes" id="UP000221961"/>
    </source>
</evidence>
<dbReference type="Proteomes" id="UP000221961">
    <property type="component" value="Plasmid p_NC_YFY_NT001"/>
</dbReference>
<reference evidence="1 2" key="1">
    <citation type="submission" date="2017-10" db="EMBL/GenBank/DDBJ databases">
        <title>Comparative genomics between pathogenic Norcardia.</title>
        <authorList>
            <person name="Zeng L."/>
        </authorList>
    </citation>
    <scope>NUCLEOTIDE SEQUENCE [LARGE SCALE GENOMIC DNA]</scope>
    <source>
        <strain evidence="1 2">NC_YFY_NT001</strain>
        <plasmid evidence="2">Plasmid p_nc_yfy_nt001</plasmid>
    </source>
</reference>
<organism evidence="1 2">
    <name type="scientific">Nocardia terpenica</name>
    <dbReference type="NCBI Taxonomy" id="455432"/>
    <lineage>
        <taxon>Bacteria</taxon>
        <taxon>Bacillati</taxon>
        <taxon>Actinomycetota</taxon>
        <taxon>Actinomycetes</taxon>
        <taxon>Mycobacteriales</taxon>
        <taxon>Nocardiaceae</taxon>
        <taxon>Nocardia</taxon>
    </lineage>
</organism>
<dbReference type="AlphaFoldDB" id="A0A291RZ01"/>
<proteinExistence type="predicted"/>
<sequence>MSFALIDVTDTAAAMGYHCPVSVENAIPAVEVAQVLTAAREAVAYAPIGSSRIPFHINRFENGVISAADMVMILGVDQHGRPAATILA</sequence>
<name>A0A291RZ01_9NOCA</name>
<protein>
    <submittedName>
        <fullName evidence="1">Uncharacterized protein</fullName>
    </submittedName>
</protein>
<gene>
    <name evidence="1" type="ORF">CRH09_39740</name>
</gene>
<dbReference type="GeneID" id="88363381"/>
<geneLocation type="plasmid" evidence="2">
    <name>p_nc_yfy_nt001</name>
</geneLocation>
<evidence type="ECO:0000313" key="1">
    <source>
        <dbReference type="EMBL" id="ATL72508.1"/>
    </source>
</evidence>
<dbReference type="EMBL" id="CP023779">
    <property type="protein sequence ID" value="ATL72508.1"/>
    <property type="molecule type" value="Genomic_DNA"/>
</dbReference>